<accession>A0A8I6REI8</accession>
<feature type="signal peptide" evidence="4">
    <location>
        <begin position="1"/>
        <end position="24"/>
    </location>
</feature>
<gene>
    <name evidence="5" type="primary">106663382</name>
</gene>
<dbReference type="Gene3D" id="3.30.110.10">
    <property type="entry name" value="Translation initiation factor 3 (IF-3), C-terminal domain"/>
    <property type="match status" value="1"/>
</dbReference>
<dbReference type="SUPFAM" id="SSF55200">
    <property type="entry name" value="Translation initiation factor IF3, C-terminal domain"/>
    <property type="match status" value="1"/>
</dbReference>
<evidence type="ECO:0000313" key="5">
    <source>
        <dbReference type="EnsemblMetazoa" id="XP_014243681.1"/>
    </source>
</evidence>
<name>A0A8I6REI8_CIMLE</name>
<proteinExistence type="inferred from homology"/>
<dbReference type="InterPro" id="IPR036788">
    <property type="entry name" value="T_IF-3_C_sf"/>
</dbReference>
<sequence length="238" mass="27256">MCTNQSSAMSLLLSKLNLSTLLNSCIPSNAPFQKCLRYSPMILNRVHNKPLEGEQLKESSKKKKPVYISLIGTDDNVSYITLEEATKLSNRRGLKLMKITDFDVKKKCAVYKLLTSAQYLQDEIKHKKSTKDQPTGFKSEKIITFSNKISNHDLDFKVKQIIKWIEKYHQVRATVSGLEPNDQQTEKVYSQIETLIGKQARILQKRSSGVDIKFQIVPLKKEKKENENKETENSTQTS</sequence>
<dbReference type="AlphaFoldDB" id="A0A8I6REI8"/>
<protein>
    <recommendedName>
        <fullName evidence="7">Translation initiation factor IF-3, mitochondrial</fullName>
    </recommendedName>
</protein>
<dbReference type="Proteomes" id="UP000494040">
    <property type="component" value="Unassembled WGS sequence"/>
</dbReference>
<keyword evidence="3" id="KW-0648">Protein biosynthesis</keyword>
<feature type="chain" id="PRO_5036269591" description="Translation initiation factor IF-3, mitochondrial" evidence="4">
    <location>
        <begin position="25"/>
        <end position="238"/>
    </location>
</feature>
<keyword evidence="6" id="KW-1185">Reference proteome</keyword>
<evidence type="ECO:0000256" key="2">
    <source>
        <dbReference type="ARBA" id="ARBA00022540"/>
    </source>
</evidence>
<dbReference type="GO" id="GO:0043022">
    <property type="term" value="F:ribosome binding"/>
    <property type="evidence" value="ECO:0007669"/>
    <property type="project" value="TreeGrafter"/>
</dbReference>
<dbReference type="OMA" id="QYENRIT"/>
<dbReference type="GO" id="GO:0005739">
    <property type="term" value="C:mitochondrion"/>
    <property type="evidence" value="ECO:0007669"/>
    <property type="project" value="TreeGrafter"/>
</dbReference>
<dbReference type="KEGG" id="clec:106663382"/>
<dbReference type="GO" id="GO:0070124">
    <property type="term" value="P:mitochondrial translational initiation"/>
    <property type="evidence" value="ECO:0007669"/>
    <property type="project" value="TreeGrafter"/>
</dbReference>
<dbReference type="EnsemblMetazoa" id="XM_014388195.1">
    <property type="protein sequence ID" value="XP_014243681.1"/>
    <property type="gene ID" value="LOC106663382"/>
</dbReference>
<dbReference type="OrthoDB" id="21573at2759"/>
<organism evidence="5 6">
    <name type="scientific">Cimex lectularius</name>
    <name type="common">Bed bug</name>
    <name type="synonym">Acanthia lectularia</name>
    <dbReference type="NCBI Taxonomy" id="79782"/>
    <lineage>
        <taxon>Eukaryota</taxon>
        <taxon>Metazoa</taxon>
        <taxon>Ecdysozoa</taxon>
        <taxon>Arthropoda</taxon>
        <taxon>Hexapoda</taxon>
        <taxon>Insecta</taxon>
        <taxon>Pterygota</taxon>
        <taxon>Neoptera</taxon>
        <taxon>Paraneoptera</taxon>
        <taxon>Hemiptera</taxon>
        <taxon>Heteroptera</taxon>
        <taxon>Panheteroptera</taxon>
        <taxon>Cimicomorpha</taxon>
        <taxon>Cimicidae</taxon>
        <taxon>Cimex</taxon>
    </lineage>
</organism>
<evidence type="ECO:0000256" key="1">
    <source>
        <dbReference type="ARBA" id="ARBA00005439"/>
    </source>
</evidence>
<evidence type="ECO:0008006" key="7">
    <source>
        <dbReference type="Google" id="ProtNLM"/>
    </source>
</evidence>
<dbReference type="GO" id="GO:0003743">
    <property type="term" value="F:translation initiation factor activity"/>
    <property type="evidence" value="ECO:0007669"/>
    <property type="project" value="UniProtKB-KW"/>
</dbReference>
<reference evidence="5" key="1">
    <citation type="submission" date="2022-01" db="UniProtKB">
        <authorList>
            <consortium name="EnsemblMetazoa"/>
        </authorList>
    </citation>
    <scope>IDENTIFICATION</scope>
</reference>
<keyword evidence="4" id="KW-0732">Signal</keyword>
<dbReference type="EnsemblMetazoa" id="XM_014388196.2">
    <property type="protein sequence ID" value="XP_014243682.1"/>
    <property type="gene ID" value="LOC106663382"/>
</dbReference>
<dbReference type="InterPro" id="IPR001288">
    <property type="entry name" value="Translation_initiation_fac_3"/>
</dbReference>
<comment type="similarity">
    <text evidence="1">Belongs to the IF-3 family.</text>
</comment>
<evidence type="ECO:0000256" key="3">
    <source>
        <dbReference type="ARBA" id="ARBA00022917"/>
    </source>
</evidence>
<dbReference type="GO" id="GO:0032790">
    <property type="term" value="P:ribosome disassembly"/>
    <property type="evidence" value="ECO:0007669"/>
    <property type="project" value="TreeGrafter"/>
</dbReference>
<evidence type="ECO:0000256" key="4">
    <source>
        <dbReference type="SAM" id="SignalP"/>
    </source>
</evidence>
<dbReference type="PANTHER" id="PTHR10938:SF0">
    <property type="entry name" value="TRANSLATION INITIATION FACTOR IF-3, MITOCHONDRIAL"/>
    <property type="match status" value="1"/>
</dbReference>
<evidence type="ECO:0000313" key="6">
    <source>
        <dbReference type="Proteomes" id="UP000494040"/>
    </source>
</evidence>
<keyword evidence="2" id="KW-0396">Initiation factor</keyword>
<dbReference type="PANTHER" id="PTHR10938">
    <property type="entry name" value="TRANSLATION INITIATION FACTOR IF-3"/>
    <property type="match status" value="1"/>
</dbReference>